<dbReference type="Proteomes" id="UP000514720">
    <property type="component" value="Chromosome"/>
</dbReference>
<dbReference type="InterPro" id="IPR027417">
    <property type="entry name" value="P-loop_NTPase"/>
</dbReference>
<sequence>MKRIVILGPSGTGKTTLGRRLGEKLHYPILHLDTVYWLQDWEHIDKPAFHQYMVDYMRKHDTWVIDGNYSNNKHFALRLRMADTIILLDYGTAASLKGIHERAAKYKHQVRSDMAEGCVEGVDQVFLQYTAFYSKFRLKWLKAIIRKYKNSSTILIFKSRQELHQWFDQL</sequence>
<organism evidence="1 2">
    <name type="scientific">Candidatus Xianfuyuplasma coldseepsis</name>
    <dbReference type="NCBI Taxonomy" id="2782163"/>
    <lineage>
        <taxon>Bacteria</taxon>
        <taxon>Bacillati</taxon>
        <taxon>Mycoplasmatota</taxon>
        <taxon>Mollicutes</taxon>
        <taxon>Candidatus Izemoplasmatales</taxon>
        <taxon>Candidatus Izemoplasmataceae</taxon>
        <taxon>Candidatus Xianfuyuplasma</taxon>
    </lineage>
</organism>
<dbReference type="Gene3D" id="3.40.50.300">
    <property type="entry name" value="P-loop containing nucleotide triphosphate hydrolases"/>
    <property type="match status" value="1"/>
</dbReference>
<keyword evidence="2" id="KW-1185">Reference proteome</keyword>
<gene>
    <name evidence="1" type="ORF">G4Z02_08570</name>
</gene>
<reference evidence="1 2" key="1">
    <citation type="submission" date="2020-02" db="EMBL/GenBank/DDBJ databases">
        <authorList>
            <person name="Zheng R.K."/>
            <person name="Sun C.M."/>
        </authorList>
    </citation>
    <scope>NUCLEOTIDE SEQUENCE [LARGE SCALE GENOMIC DNA]</scope>
    <source>
        <strain evidence="2">zrk13</strain>
    </source>
</reference>
<protein>
    <recommendedName>
        <fullName evidence="3">Topology modulation protein</fullName>
    </recommendedName>
</protein>
<dbReference type="EMBL" id="CP048914">
    <property type="protein sequence ID" value="QMS85796.1"/>
    <property type="molecule type" value="Genomic_DNA"/>
</dbReference>
<proteinExistence type="predicted"/>
<dbReference type="SUPFAM" id="SSF52540">
    <property type="entry name" value="P-loop containing nucleoside triphosphate hydrolases"/>
    <property type="match status" value="1"/>
</dbReference>
<evidence type="ECO:0000313" key="1">
    <source>
        <dbReference type="EMBL" id="QMS85796.1"/>
    </source>
</evidence>
<dbReference type="AlphaFoldDB" id="A0A7L7KU71"/>
<dbReference type="PANTHER" id="PTHR37816:SF3">
    <property type="entry name" value="MODULATES DNA TOPOLOGY"/>
    <property type="match status" value="1"/>
</dbReference>
<dbReference type="RefSeq" id="WP_258877604.1">
    <property type="nucleotide sequence ID" value="NZ_CP048914.1"/>
</dbReference>
<evidence type="ECO:0008006" key="3">
    <source>
        <dbReference type="Google" id="ProtNLM"/>
    </source>
</evidence>
<dbReference type="KEGG" id="xcl:G4Z02_08570"/>
<dbReference type="PANTHER" id="PTHR37816">
    <property type="entry name" value="YALI0E33011P"/>
    <property type="match status" value="1"/>
</dbReference>
<dbReference type="InterPro" id="IPR052922">
    <property type="entry name" value="Cytidylate_Kinase-2"/>
</dbReference>
<accession>A0A7L7KU71</accession>
<evidence type="ECO:0000313" key="2">
    <source>
        <dbReference type="Proteomes" id="UP000514720"/>
    </source>
</evidence>
<name>A0A7L7KU71_9MOLU</name>